<dbReference type="Proteomes" id="UP001299970">
    <property type="component" value="Unassembled WGS sequence"/>
</dbReference>
<keyword evidence="2" id="KW-1185">Reference proteome</keyword>
<comment type="caution">
    <text evidence="1">The sequence shown here is derived from an EMBL/GenBank/DDBJ whole genome shotgun (WGS) entry which is preliminary data.</text>
</comment>
<reference evidence="1 2" key="1">
    <citation type="submission" date="2022-03" db="EMBL/GenBank/DDBJ databases">
        <title>Pseudonocardia alaer sp. nov., a novel actinomycete isolated from reed forest soil.</title>
        <authorList>
            <person name="Wang L."/>
        </authorList>
    </citation>
    <scope>NUCLEOTIDE SEQUENCE [LARGE SCALE GENOMIC DNA]</scope>
    <source>
        <strain evidence="1 2">Y-16303</strain>
    </source>
</reference>
<dbReference type="RefSeq" id="WP_241039534.1">
    <property type="nucleotide sequence ID" value="NZ_BAAAJF010000011.1"/>
</dbReference>
<accession>A0ABS9TK25</accession>
<proteinExistence type="predicted"/>
<name>A0ABS9TK25_9PSEU</name>
<evidence type="ECO:0000313" key="1">
    <source>
        <dbReference type="EMBL" id="MCH6168894.1"/>
    </source>
</evidence>
<evidence type="ECO:0000313" key="2">
    <source>
        <dbReference type="Proteomes" id="UP001299970"/>
    </source>
</evidence>
<sequence>MIVRVTAEGAVVQDADDLGRLHLQTDLDADGLRAALTTTGVGELIDADNAWLDLAVLRSTAQLVATAPDWADQWAGMTAYAEKKGWLSPDGRSVQVHIER</sequence>
<protein>
    <submittedName>
        <fullName evidence="1">Uncharacterized protein</fullName>
    </submittedName>
</protein>
<organism evidence="1 2">
    <name type="scientific">Pseudonocardia alaniniphila</name>
    <dbReference type="NCBI Taxonomy" id="75291"/>
    <lineage>
        <taxon>Bacteria</taxon>
        <taxon>Bacillati</taxon>
        <taxon>Actinomycetota</taxon>
        <taxon>Actinomycetes</taxon>
        <taxon>Pseudonocardiales</taxon>
        <taxon>Pseudonocardiaceae</taxon>
        <taxon>Pseudonocardia</taxon>
    </lineage>
</organism>
<dbReference type="EMBL" id="JAKXMK010000022">
    <property type="protein sequence ID" value="MCH6168894.1"/>
    <property type="molecule type" value="Genomic_DNA"/>
</dbReference>
<gene>
    <name evidence="1" type="ORF">MMF94_24640</name>
</gene>